<accession>A0A9P3G5L1</accession>
<dbReference type="AlphaFoldDB" id="A0A9P3G5L1"/>
<dbReference type="EMBL" id="BPQB01000010">
    <property type="protein sequence ID" value="GJE88703.1"/>
    <property type="molecule type" value="Genomic_DNA"/>
</dbReference>
<keyword evidence="3" id="KW-1185">Reference proteome</keyword>
<comment type="caution">
    <text evidence="2">The sequence shown here is derived from an EMBL/GenBank/DDBJ whole genome shotgun (WGS) entry which is preliminary data.</text>
</comment>
<sequence length="388" mass="42722">MPSGKQSSTTGGSKGKQPSLPRQDQTKPPLQPSNGATATSSQSSSSTMIVRGPARLGYRSMPYPKVAPPAQSLSAPPRQFQGTLEYTVDIFNALPDANVVITVALTHTAYKCNSGSLKLFLPGLVDIYKADRCSVSPEGLPVFVVKLKDRVVYPLLLLAHGLSVPPSCVDDRDHLFEIIKLGLRRGSSELELKLEELSDTFVSHLDDPASLDISAGFVDSTRWKLGKQLVGRATLRLKQEDMKSLAASSRFFCTQGPLGQFRTLAIDDLAALMYINGGLHIPFLTCLDFVWFRCSHGRRKTIFVGLSAVKVDCAEWFYNYCSALIDALSKRPTHQTLTEHTVELKHILPASRHCDQCQGALAKDILRFSRLFAAHVKERVQSLPVKWI</sequence>
<feature type="compositionally biased region" description="Low complexity" evidence="1">
    <location>
        <begin position="1"/>
        <end position="19"/>
    </location>
</feature>
<dbReference type="Proteomes" id="UP000703269">
    <property type="component" value="Unassembled WGS sequence"/>
</dbReference>
<proteinExistence type="predicted"/>
<evidence type="ECO:0000256" key="1">
    <source>
        <dbReference type="SAM" id="MobiDB-lite"/>
    </source>
</evidence>
<evidence type="ECO:0000313" key="2">
    <source>
        <dbReference type="EMBL" id="GJE88703.1"/>
    </source>
</evidence>
<gene>
    <name evidence="2" type="ORF">PsYK624_047860</name>
</gene>
<organism evidence="2 3">
    <name type="scientific">Phanerochaete sordida</name>
    <dbReference type="NCBI Taxonomy" id="48140"/>
    <lineage>
        <taxon>Eukaryota</taxon>
        <taxon>Fungi</taxon>
        <taxon>Dikarya</taxon>
        <taxon>Basidiomycota</taxon>
        <taxon>Agaricomycotina</taxon>
        <taxon>Agaricomycetes</taxon>
        <taxon>Polyporales</taxon>
        <taxon>Phanerochaetaceae</taxon>
        <taxon>Phanerochaete</taxon>
    </lineage>
</organism>
<protein>
    <submittedName>
        <fullName evidence="2">Uncharacterized protein</fullName>
    </submittedName>
</protein>
<feature type="compositionally biased region" description="Polar residues" evidence="1">
    <location>
        <begin position="20"/>
        <end position="35"/>
    </location>
</feature>
<feature type="compositionally biased region" description="Low complexity" evidence="1">
    <location>
        <begin position="36"/>
        <end position="47"/>
    </location>
</feature>
<name>A0A9P3G5L1_9APHY</name>
<feature type="region of interest" description="Disordered" evidence="1">
    <location>
        <begin position="1"/>
        <end position="48"/>
    </location>
</feature>
<reference evidence="2 3" key="1">
    <citation type="submission" date="2021-08" db="EMBL/GenBank/DDBJ databases">
        <title>Draft Genome Sequence of Phanerochaete sordida strain YK-624.</title>
        <authorList>
            <person name="Mori T."/>
            <person name="Dohra H."/>
            <person name="Suzuki T."/>
            <person name="Kawagishi H."/>
            <person name="Hirai H."/>
        </authorList>
    </citation>
    <scope>NUCLEOTIDE SEQUENCE [LARGE SCALE GENOMIC DNA]</scope>
    <source>
        <strain evidence="2 3">YK-624</strain>
    </source>
</reference>
<evidence type="ECO:0000313" key="3">
    <source>
        <dbReference type="Proteomes" id="UP000703269"/>
    </source>
</evidence>